<evidence type="ECO:0000256" key="1">
    <source>
        <dbReference type="SAM" id="MobiDB-lite"/>
    </source>
</evidence>
<feature type="compositionally biased region" description="Basic and acidic residues" evidence="1">
    <location>
        <begin position="13"/>
        <end position="22"/>
    </location>
</feature>
<evidence type="ECO:0000313" key="2">
    <source>
        <dbReference type="Proteomes" id="UP000887569"/>
    </source>
</evidence>
<sequence>MRRFNGTRLRGPLKSEAKARGKELDRIDERQAWSINRLTAESDDEENITQKNLNVAENKETWPAGSAFIVNCITSLQKIIAKGVAASRHAYKTMDDVDSDWGSPKGDAGVKKPYDEQKQKEADKERKESADGQEAEGKNKESSGGLFLYSPRLSVHRFQIIPQVFRLKFIFIVHYFAPLKLTEKSSRGAWRHCRDFDEFSESV</sequence>
<accession>A0A915BRL7</accession>
<reference evidence="3" key="1">
    <citation type="submission" date="2022-11" db="UniProtKB">
        <authorList>
            <consortium name="WormBaseParasite"/>
        </authorList>
    </citation>
    <scope>IDENTIFICATION</scope>
</reference>
<proteinExistence type="predicted"/>
<dbReference type="AlphaFoldDB" id="A0A915BRL7"/>
<protein>
    <submittedName>
        <fullName evidence="3">Uncharacterized protein</fullName>
    </submittedName>
</protein>
<dbReference type="Proteomes" id="UP000887569">
    <property type="component" value="Unplaced"/>
</dbReference>
<feature type="compositionally biased region" description="Basic and acidic residues" evidence="1">
    <location>
        <begin position="108"/>
        <end position="141"/>
    </location>
</feature>
<feature type="region of interest" description="Disordered" evidence="1">
    <location>
        <begin position="1"/>
        <end position="22"/>
    </location>
</feature>
<evidence type="ECO:0000313" key="3">
    <source>
        <dbReference type="WBParaSite" id="PgR055_g015_t05"/>
    </source>
</evidence>
<feature type="region of interest" description="Disordered" evidence="1">
    <location>
        <begin position="95"/>
        <end position="142"/>
    </location>
</feature>
<keyword evidence="2" id="KW-1185">Reference proteome</keyword>
<name>A0A915BRL7_PARUN</name>
<dbReference type="WBParaSite" id="PgR055_g015_t05">
    <property type="protein sequence ID" value="PgR055_g015_t05"/>
    <property type="gene ID" value="PgR055_g015"/>
</dbReference>
<organism evidence="2 3">
    <name type="scientific">Parascaris univalens</name>
    <name type="common">Nematode worm</name>
    <dbReference type="NCBI Taxonomy" id="6257"/>
    <lineage>
        <taxon>Eukaryota</taxon>
        <taxon>Metazoa</taxon>
        <taxon>Ecdysozoa</taxon>
        <taxon>Nematoda</taxon>
        <taxon>Chromadorea</taxon>
        <taxon>Rhabditida</taxon>
        <taxon>Spirurina</taxon>
        <taxon>Ascaridomorpha</taxon>
        <taxon>Ascaridoidea</taxon>
        <taxon>Ascarididae</taxon>
        <taxon>Parascaris</taxon>
    </lineage>
</organism>